<evidence type="ECO:0000256" key="1">
    <source>
        <dbReference type="ARBA" id="ARBA00005952"/>
    </source>
</evidence>
<dbReference type="GO" id="GO:0031564">
    <property type="term" value="P:transcription antitermination"/>
    <property type="evidence" value="ECO:0007669"/>
    <property type="project" value="UniProtKB-KW"/>
</dbReference>
<dbReference type="GO" id="GO:0005829">
    <property type="term" value="C:cytosol"/>
    <property type="evidence" value="ECO:0007669"/>
    <property type="project" value="TreeGrafter"/>
</dbReference>
<evidence type="ECO:0000256" key="5">
    <source>
        <dbReference type="ARBA" id="ARBA00023163"/>
    </source>
</evidence>
<evidence type="ECO:0000256" key="3">
    <source>
        <dbReference type="ARBA" id="ARBA00022884"/>
    </source>
</evidence>
<dbReference type="AlphaFoldDB" id="A0A381Z5H9"/>
<dbReference type="HAMAP" id="MF_00073">
    <property type="entry name" value="NusB"/>
    <property type="match status" value="1"/>
</dbReference>
<evidence type="ECO:0000256" key="4">
    <source>
        <dbReference type="ARBA" id="ARBA00023015"/>
    </source>
</evidence>
<organism evidence="7">
    <name type="scientific">marine metagenome</name>
    <dbReference type="NCBI Taxonomy" id="408172"/>
    <lineage>
        <taxon>unclassified sequences</taxon>
        <taxon>metagenomes</taxon>
        <taxon>ecological metagenomes</taxon>
    </lineage>
</organism>
<proteinExistence type="inferred from homology"/>
<dbReference type="SUPFAM" id="SSF48013">
    <property type="entry name" value="NusB-like"/>
    <property type="match status" value="1"/>
</dbReference>
<accession>A0A381Z5H9</accession>
<dbReference type="EMBL" id="UINC01020020">
    <property type="protein sequence ID" value="SVA84480.1"/>
    <property type="molecule type" value="Genomic_DNA"/>
</dbReference>
<keyword evidence="2" id="KW-0889">Transcription antitermination</keyword>
<protein>
    <recommendedName>
        <fullName evidence="6">NusB/RsmB/TIM44 domain-containing protein</fullName>
    </recommendedName>
</protein>
<dbReference type="GO" id="GO:0003723">
    <property type="term" value="F:RNA binding"/>
    <property type="evidence" value="ECO:0007669"/>
    <property type="project" value="UniProtKB-KW"/>
</dbReference>
<keyword evidence="3" id="KW-0694">RNA-binding</keyword>
<keyword evidence="5" id="KW-0804">Transcription</keyword>
<dbReference type="NCBIfam" id="TIGR01951">
    <property type="entry name" value="nusB"/>
    <property type="match status" value="1"/>
</dbReference>
<dbReference type="Gene3D" id="1.10.940.10">
    <property type="entry name" value="NusB-like"/>
    <property type="match status" value="1"/>
</dbReference>
<evidence type="ECO:0000313" key="7">
    <source>
        <dbReference type="EMBL" id="SVA84480.1"/>
    </source>
</evidence>
<reference evidence="7" key="1">
    <citation type="submission" date="2018-05" db="EMBL/GenBank/DDBJ databases">
        <authorList>
            <person name="Lanie J.A."/>
            <person name="Ng W.-L."/>
            <person name="Kazmierczak K.M."/>
            <person name="Andrzejewski T.M."/>
            <person name="Davidsen T.M."/>
            <person name="Wayne K.J."/>
            <person name="Tettelin H."/>
            <person name="Glass J.I."/>
            <person name="Rusch D."/>
            <person name="Podicherti R."/>
            <person name="Tsui H.-C.T."/>
            <person name="Winkler M.E."/>
        </authorList>
    </citation>
    <scope>NUCLEOTIDE SEQUENCE</scope>
</reference>
<dbReference type="PANTHER" id="PTHR11078">
    <property type="entry name" value="N UTILIZATION SUBSTANCE PROTEIN B-RELATED"/>
    <property type="match status" value="1"/>
</dbReference>
<feature type="domain" description="NusB/RsmB/TIM44" evidence="6">
    <location>
        <begin position="6"/>
        <end position="131"/>
    </location>
</feature>
<evidence type="ECO:0000259" key="6">
    <source>
        <dbReference type="Pfam" id="PF01029"/>
    </source>
</evidence>
<dbReference type="GO" id="GO:0006353">
    <property type="term" value="P:DNA-templated transcription termination"/>
    <property type="evidence" value="ECO:0007669"/>
    <property type="project" value="InterPro"/>
</dbReference>
<dbReference type="InterPro" id="IPR006027">
    <property type="entry name" value="NusB_RsmB_TIM44"/>
</dbReference>
<sequence>MGKRRAARELALKFLYQTEFNSNSPDSELNSFCERANVSEEIQDFTQTLIKNIFFHKKEVDGLLKKISANWVPDRMAMIDKNILRLGICELLFDSTTPPKVVINEAVEIAKKFGTEESPDFINGILDKVYKDSKITQ</sequence>
<dbReference type="InterPro" id="IPR011605">
    <property type="entry name" value="NusB_fam"/>
</dbReference>
<dbReference type="CDD" id="cd00619">
    <property type="entry name" value="Terminator_NusB"/>
    <property type="match status" value="1"/>
</dbReference>
<gene>
    <name evidence="7" type="ORF">METZ01_LOCUS137334</name>
</gene>
<evidence type="ECO:0000256" key="2">
    <source>
        <dbReference type="ARBA" id="ARBA00022814"/>
    </source>
</evidence>
<dbReference type="InterPro" id="IPR035926">
    <property type="entry name" value="NusB-like_sf"/>
</dbReference>
<comment type="similarity">
    <text evidence="1">Belongs to the NusB family.</text>
</comment>
<dbReference type="Pfam" id="PF01029">
    <property type="entry name" value="NusB"/>
    <property type="match status" value="1"/>
</dbReference>
<dbReference type="PANTHER" id="PTHR11078:SF3">
    <property type="entry name" value="ANTITERMINATION NUSB DOMAIN-CONTAINING PROTEIN"/>
    <property type="match status" value="1"/>
</dbReference>
<name>A0A381Z5H9_9ZZZZ</name>
<keyword evidence="4" id="KW-0805">Transcription regulation</keyword>